<evidence type="ECO:0000313" key="6">
    <source>
        <dbReference type="Proteomes" id="UP000680304"/>
    </source>
</evidence>
<comment type="similarity">
    <text evidence="1">Belongs to the Gfo/Idh/MocA family.</text>
</comment>
<dbReference type="RefSeq" id="WP_213529457.1">
    <property type="nucleotide sequence ID" value="NZ_BOVJ01000115.1"/>
</dbReference>
<dbReference type="Pfam" id="PF22725">
    <property type="entry name" value="GFO_IDH_MocA_C3"/>
    <property type="match status" value="1"/>
</dbReference>
<dbReference type="EMBL" id="BOVJ01000115">
    <property type="protein sequence ID" value="GIQ64973.1"/>
    <property type="molecule type" value="Genomic_DNA"/>
</dbReference>
<accession>A0ABQ4N9Q3</accession>
<gene>
    <name evidence="5" type="ORF">PACILC2_35410</name>
</gene>
<sequence length="327" mass="35620">MKKLRWGVLGTGHIIGKGGAALKQAGNGEWLGVAGRNAENGRNAAERFGVPRAYAGYRELLDDPDIDAVYIALLNHLHAEWALAAIKAGKHVLLEKPFALSAGEAAAIVRAARDRGVHVEEAFVWRHQEGHAFVRDAIAAGAIGEPVLFKGHFSFQAQERSTRLVAEWGGGALYDIGCYLVAWSRYQFGQEPEWADCRLIRSGEQGVDRKFAAMLAFPNGRTAQLFGALDMPYGCGYEIRGTEGKVELASSSDAQTVTHRVSVNGETRDFTTDRVTPFRLQAERFAERVLRGELLPDDGQSILTQARAMDALFASDKAGARVKVAVK</sequence>
<organism evidence="5 6">
    <name type="scientific">Paenibacillus cisolokensis</name>
    <dbReference type="NCBI Taxonomy" id="1658519"/>
    <lineage>
        <taxon>Bacteria</taxon>
        <taxon>Bacillati</taxon>
        <taxon>Bacillota</taxon>
        <taxon>Bacilli</taxon>
        <taxon>Bacillales</taxon>
        <taxon>Paenibacillaceae</taxon>
        <taxon>Paenibacillus</taxon>
    </lineage>
</organism>
<evidence type="ECO:0000256" key="2">
    <source>
        <dbReference type="ARBA" id="ARBA00023002"/>
    </source>
</evidence>
<dbReference type="PANTHER" id="PTHR22604">
    <property type="entry name" value="OXIDOREDUCTASES"/>
    <property type="match status" value="1"/>
</dbReference>
<dbReference type="InterPro" id="IPR055170">
    <property type="entry name" value="GFO_IDH_MocA-like_dom"/>
</dbReference>
<proteinExistence type="inferred from homology"/>
<feature type="domain" description="Gfo/Idh/MocA-like oxidoreductase N-terminal" evidence="3">
    <location>
        <begin position="4"/>
        <end position="120"/>
    </location>
</feature>
<dbReference type="Pfam" id="PF01408">
    <property type="entry name" value="GFO_IDH_MocA"/>
    <property type="match status" value="1"/>
</dbReference>
<comment type="caution">
    <text evidence="5">The sequence shown here is derived from an EMBL/GenBank/DDBJ whole genome shotgun (WGS) entry which is preliminary data.</text>
</comment>
<evidence type="ECO:0000259" key="4">
    <source>
        <dbReference type="Pfam" id="PF22725"/>
    </source>
</evidence>
<dbReference type="InterPro" id="IPR000683">
    <property type="entry name" value="Gfo/Idh/MocA-like_OxRdtase_N"/>
</dbReference>
<dbReference type="InterPro" id="IPR050984">
    <property type="entry name" value="Gfo/Idh/MocA_domain"/>
</dbReference>
<reference evidence="5 6" key="1">
    <citation type="submission" date="2021-04" db="EMBL/GenBank/DDBJ databases">
        <title>Draft genome sequence of Paenibacillus cisolokensis, LC2-13A.</title>
        <authorList>
            <person name="Uke A."/>
            <person name="Chhe C."/>
            <person name="Baramee S."/>
            <person name="Kosugi A."/>
        </authorList>
    </citation>
    <scope>NUCLEOTIDE SEQUENCE [LARGE SCALE GENOMIC DNA]</scope>
    <source>
        <strain evidence="5 6">LC2-13A</strain>
    </source>
</reference>
<name>A0ABQ4N9Q3_9BACL</name>
<evidence type="ECO:0000259" key="3">
    <source>
        <dbReference type="Pfam" id="PF01408"/>
    </source>
</evidence>
<protein>
    <submittedName>
        <fullName evidence="5">Oxidoreductase</fullName>
    </submittedName>
</protein>
<dbReference type="SUPFAM" id="SSF55347">
    <property type="entry name" value="Glyceraldehyde-3-phosphate dehydrogenase-like, C-terminal domain"/>
    <property type="match status" value="1"/>
</dbReference>
<dbReference type="SUPFAM" id="SSF51735">
    <property type="entry name" value="NAD(P)-binding Rossmann-fold domains"/>
    <property type="match status" value="1"/>
</dbReference>
<evidence type="ECO:0000313" key="5">
    <source>
        <dbReference type="EMBL" id="GIQ64973.1"/>
    </source>
</evidence>
<dbReference type="Proteomes" id="UP000680304">
    <property type="component" value="Unassembled WGS sequence"/>
</dbReference>
<keyword evidence="2" id="KW-0560">Oxidoreductase</keyword>
<feature type="domain" description="GFO/IDH/MocA-like oxidoreductase" evidence="4">
    <location>
        <begin position="134"/>
        <end position="246"/>
    </location>
</feature>
<dbReference type="Gene3D" id="3.40.50.720">
    <property type="entry name" value="NAD(P)-binding Rossmann-like Domain"/>
    <property type="match status" value="1"/>
</dbReference>
<keyword evidence="6" id="KW-1185">Reference proteome</keyword>
<evidence type="ECO:0000256" key="1">
    <source>
        <dbReference type="ARBA" id="ARBA00010928"/>
    </source>
</evidence>
<dbReference type="InterPro" id="IPR036291">
    <property type="entry name" value="NAD(P)-bd_dom_sf"/>
</dbReference>
<dbReference type="PANTHER" id="PTHR22604:SF105">
    <property type="entry name" value="TRANS-1,2-DIHYDROBENZENE-1,2-DIOL DEHYDROGENASE"/>
    <property type="match status" value="1"/>
</dbReference>
<dbReference type="Gene3D" id="3.30.360.10">
    <property type="entry name" value="Dihydrodipicolinate Reductase, domain 2"/>
    <property type="match status" value="1"/>
</dbReference>